<dbReference type="SUPFAM" id="SSF47781">
    <property type="entry name" value="RuvA domain 2-like"/>
    <property type="match status" value="1"/>
</dbReference>
<feature type="domain" description="Helix-hairpin-helix DNA-binding motif class 1" evidence="2">
    <location>
        <begin position="213"/>
        <end position="232"/>
    </location>
</feature>
<dbReference type="GO" id="GO:0015627">
    <property type="term" value="C:type II protein secretion system complex"/>
    <property type="evidence" value="ECO:0007669"/>
    <property type="project" value="TreeGrafter"/>
</dbReference>
<dbReference type="InterPro" id="IPR010994">
    <property type="entry name" value="RuvA_2-like"/>
</dbReference>
<protein>
    <submittedName>
        <fullName evidence="3">Helix-hairpin-helix domain-containing protein</fullName>
    </submittedName>
</protein>
<dbReference type="EMBL" id="JAGSOJ010000002">
    <property type="protein sequence ID" value="MCM1990747.1"/>
    <property type="molecule type" value="Genomic_DNA"/>
</dbReference>
<keyword evidence="1" id="KW-0812">Transmembrane</keyword>
<accession>A0A9J6P2K7</accession>
<dbReference type="Gene3D" id="1.10.150.310">
    <property type="entry name" value="Tex RuvX-like domain-like"/>
    <property type="match status" value="1"/>
</dbReference>
<dbReference type="GO" id="GO:0006281">
    <property type="term" value="P:DNA repair"/>
    <property type="evidence" value="ECO:0007669"/>
    <property type="project" value="InterPro"/>
</dbReference>
<dbReference type="PANTHER" id="PTHR21180">
    <property type="entry name" value="ENDONUCLEASE/EXONUCLEASE/PHOSPHATASE FAMILY DOMAIN-CONTAINING PROTEIN 1"/>
    <property type="match status" value="1"/>
</dbReference>
<keyword evidence="4" id="KW-1185">Reference proteome</keyword>
<dbReference type="InterPro" id="IPR004509">
    <property type="entry name" value="Competence_ComEA_HhH"/>
</dbReference>
<evidence type="ECO:0000313" key="3">
    <source>
        <dbReference type="EMBL" id="MCM1990747.1"/>
    </source>
</evidence>
<keyword evidence="1" id="KW-1133">Transmembrane helix</keyword>
<dbReference type="GO" id="GO:0015628">
    <property type="term" value="P:protein secretion by the type II secretion system"/>
    <property type="evidence" value="ECO:0007669"/>
    <property type="project" value="TreeGrafter"/>
</dbReference>
<dbReference type="Proteomes" id="UP001056429">
    <property type="component" value="Unassembled WGS sequence"/>
</dbReference>
<sequence length="236" mass="26606">MRFEIKDKIILGLVSMIIVISTVGVIRYLLIKEQSPRVEALKRDKYFMEEYKPEKDILKDNKSKEGESREVNLTVVNNKGNIKKITVDIEGAVKKPGVYTVDEDLRLDNLIKTAGGLKEIAETKGLNKAMKLQDEGYYYIFSIGEEDNGEIAVYNSEGSYSTTEESASHSGDRKININTASIERLQLIPGIGEVKAVSIVEYREKNGGFKSVEELKNISGIGEKTFEKLRDYIDIR</sequence>
<dbReference type="AlphaFoldDB" id="A0A9J6P2K7"/>
<reference evidence="3" key="2">
    <citation type="submission" date="2021-04" db="EMBL/GenBank/DDBJ databases">
        <authorList>
            <person name="Dong X."/>
        </authorList>
    </citation>
    <scope>NUCLEOTIDE SEQUENCE</scope>
    <source>
        <strain evidence="3">ZWT</strain>
    </source>
</reference>
<evidence type="ECO:0000259" key="2">
    <source>
        <dbReference type="SMART" id="SM00278"/>
    </source>
</evidence>
<dbReference type="GO" id="GO:0003677">
    <property type="term" value="F:DNA binding"/>
    <property type="evidence" value="ECO:0007669"/>
    <property type="project" value="InterPro"/>
</dbReference>
<reference evidence="3" key="1">
    <citation type="journal article" date="2021" name="mSystems">
        <title>Bacteria and Archaea Synergistically Convert Glycine Betaine to Biogenic Methane in the Formosa Cold Seep of the South China Sea.</title>
        <authorList>
            <person name="Li L."/>
            <person name="Zhang W."/>
            <person name="Zhang S."/>
            <person name="Song L."/>
            <person name="Sun Q."/>
            <person name="Zhang H."/>
            <person name="Xiang H."/>
            <person name="Dong X."/>
        </authorList>
    </citation>
    <scope>NUCLEOTIDE SEQUENCE</scope>
    <source>
        <strain evidence="3">ZWT</strain>
    </source>
</reference>
<name>A0A9J6P2K7_9CLOT</name>
<dbReference type="InterPro" id="IPR019554">
    <property type="entry name" value="Soluble_ligand-bd"/>
</dbReference>
<dbReference type="Pfam" id="PF12836">
    <property type="entry name" value="HHH_3"/>
    <property type="match status" value="1"/>
</dbReference>
<organism evidence="3 4">
    <name type="scientific">Oceanirhabdus seepicola</name>
    <dbReference type="NCBI Taxonomy" id="2828781"/>
    <lineage>
        <taxon>Bacteria</taxon>
        <taxon>Bacillati</taxon>
        <taxon>Bacillota</taxon>
        <taxon>Clostridia</taxon>
        <taxon>Eubacteriales</taxon>
        <taxon>Clostridiaceae</taxon>
        <taxon>Oceanirhabdus</taxon>
    </lineage>
</organism>
<feature type="domain" description="Helix-hairpin-helix DNA-binding motif class 1" evidence="2">
    <location>
        <begin position="183"/>
        <end position="202"/>
    </location>
</feature>
<feature type="transmembrane region" description="Helical" evidence="1">
    <location>
        <begin position="9"/>
        <end position="30"/>
    </location>
</feature>
<comment type="caution">
    <text evidence="3">The sequence shown here is derived from an EMBL/GenBank/DDBJ whole genome shotgun (WGS) entry which is preliminary data.</text>
</comment>
<dbReference type="PANTHER" id="PTHR21180:SF32">
    <property type="entry name" value="ENDONUCLEASE_EXONUCLEASE_PHOSPHATASE FAMILY DOMAIN-CONTAINING PROTEIN 1"/>
    <property type="match status" value="1"/>
</dbReference>
<keyword evidence="1" id="KW-0472">Membrane</keyword>
<gene>
    <name evidence="3" type="ORF">KDK92_13530</name>
</gene>
<dbReference type="RefSeq" id="WP_250859839.1">
    <property type="nucleotide sequence ID" value="NZ_JAGSOJ010000002.1"/>
</dbReference>
<dbReference type="SMART" id="SM00278">
    <property type="entry name" value="HhH1"/>
    <property type="match status" value="2"/>
</dbReference>
<evidence type="ECO:0000256" key="1">
    <source>
        <dbReference type="SAM" id="Phobius"/>
    </source>
</evidence>
<dbReference type="Gene3D" id="3.10.560.10">
    <property type="entry name" value="Outer membrane lipoprotein wza domain like"/>
    <property type="match status" value="1"/>
</dbReference>
<dbReference type="Pfam" id="PF10531">
    <property type="entry name" value="SLBB"/>
    <property type="match status" value="1"/>
</dbReference>
<evidence type="ECO:0000313" key="4">
    <source>
        <dbReference type="Proteomes" id="UP001056429"/>
    </source>
</evidence>
<proteinExistence type="predicted"/>
<dbReference type="NCBIfam" id="TIGR00426">
    <property type="entry name" value="competence protein ComEA helix-hairpin-helix repeat region"/>
    <property type="match status" value="1"/>
</dbReference>
<dbReference type="InterPro" id="IPR051675">
    <property type="entry name" value="Endo/Exo/Phosphatase_dom_1"/>
</dbReference>
<dbReference type="InterPro" id="IPR003583">
    <property type="entry name" value="Hlx-hairpin-Hlx_DNA-bd_motif"/>
</dbReference>